<accession>A0AAE0TZU9</accession>
<feature type="chain" id="PRO_5042238967" description="C2H2-type domain-containing protein" evidence="1">
    <location>
        <begin position="33"/>
        <end position="76"/>
    </location>
</feature>
<dbReference type="AlphaFoldDB" id="A0AAE0TZU9"/>
<protein>
    <recommendedName>
        <fullName evidence="4">C2H2-type domain-containing protein</fullName>
    </recommendedName>
</protein>
<dbReference type="Proteomes" id="UP001285441">
    <property type="component" value="Unassembled WGS sequence"/>
</dbReference>
<name>A0AAE0TZU9_9PEZI</name>
<evidence type="ECO:0008006" key="4">
    <source>
        <dbReference type="Google" id="ProtNLM"/>
    </source>
</evidence>
<proteinExistence type="predicted"/>
<sequence length="76" mass="8511">MSAIIIVAETLGQWSAVFWTCLSLLLVPGRQAKKGAEWRKLTARQLERACQCCTNESAELRPHNSKHNGSSDEVKR</sequence>
<keyword evidence="1" id="KW-0732">Signal</keyword>
<dbReference type="EMBL" id="JAULSW010000004">
    <property type="protein sequence ID" value="KAK3385449.1"/>
    <property type="molecule type" value="Genomic_DNA"/>
</dbReference>
<organism evidence="2 3">
    <name type="scientific">Podospora didyma</name>
    <dbReference type="NCBI Taxonomy" id="330526"/>
    <lineage>
        <taxon>Eukaryota</taxon>
        <taxon>Fungi</taxon>
        <taxon>Dikarya</taxon>
        <taxon>Ascomycota</taxon>
        <taxon>Pezizomycotina</taxon>
        <taxon>Sordariomycetes</taxon>
        <taxon>Sordariomycetidae</taxon>
        <taxon>Sordariales</taxon>
        <taxon>Podosporaceae</taxon>
        <taxon>Podospora</taxon>
    </lineage>
</organism>
<reference evidence="2" key="1">
    <citation type="journal article" date="2023" name="Mol. Phylogenet. Evol.">
        <title>Genome-scale phylogeny and comparative genomics of the fungal order Sordariales.</title>
        <authorList>
            <person name="Hensen N."/>
            <person name="Bonometti L."/>
            <person name="Westerberg I."/>
            <person name="Brannstrom I.O."/>
            <person name="Guillou S."/>
            <person name="Cros-Aarteil S."/>
            <person name="Calhoun S."/>
            <person name="Haridas S."/>
            <person name="Kuo A."/>
            <person name="Mondo S."/>
            <person name="Pangilinan J."/>
            <person name="Riley R."/>
            <person name="LaButti K."/>
            <person name="Andreopoulos B."/>
            <person name="Lipzen A."/>
            <person name="Chen C."/>
            <person name="Yan M."/>
            <person name="Daum C."/>
            <person name="Ng V."/>
            <person name="Clum A."/>
            <person name="Steindorff A."/>
            <person name="Ohm R.A."/>
            <person name="Martin F."/>
            <person name="Silar P."/>
            <person name="Natvig D.O."/>
            <person name="Lalanne C."/>
            <person name="Gautier V."/>
            <person name="Ament-Velasquez S.L."/>
            <person name="Kruys A."/>
            <person name="Hutchinson M.I."/>
            <person name="Powell A.J."/>
            <person name="Barry K."/>
            <person name="Miller A.N."/>
            <person name="Grigoriev I.V."/>
            <person name="Debuchy R."/>
            <person name="Gladieux P."/>
            <person name="Hiltunen Thoren M."/>
            <person name="Johannesson H."/>
        </authorList>
    </citation>
    <scope>NUCLEOTIDE SEQUENCE</scope>
    <source>
        <strain evidence="2">CBS 232.78</strain>
    </source>
</reference>
<keyword evidence="3" id="KW-1185">Reference proteome</keyword>
<feature type="signal peptide" evidence="1">
    <location>
        <begin position="1"/>
        <end position="32"/>
    </location>
</feature>
<comment type="caution">
    <text evidence="2">The sequence shown here is derived from an EMBL/GenBank/DDBJ whole genome shotgun (WGS) entry which is preliminary data.</text>
</comment>
<evidence type="ECO:0000256" key="1">
    <source>
        <dbReference type="SAM" id="SignalP"/>
    </source>
</evidence>
<evidence type="ECO:0000313" key="2">
    <source>
        <dbReference type="EMBL" id="KAK3385449.1"/>
    </source>
</evidence>
<evidence type="ECO:0000313" key="3">
    <source>
        <dbReference type="Proteomes" id="UP001285441"/>
    </source>
</evidence>
<gene>
    <name evidence="2" type="ORF">B0H63DRAFT_472957</name>
</gene>
<reference evidence="2" key="2">
    <citation type="submission" date="2023-06" db="EMBL/GenBank/DDBJ databases">
        <authorList>
            <consortium name="Lawrence Berkeley National Laboratory"/>
            <person name="Haridas S."/>
            <person name="Hensen N."/>
            <person name="Bonometti L."/>
            <person name="Westerberg I."/>
            <person name="Brannstrom I.O."/>
            <person name="Guillou S."/>
            <person name="Cros-Aarteil S."/>
            <person name="Calhoun S."/>
            <person name="Kuo A."/>
            <person name="Mondo S."/>
            <person name="Pangilinan J."/>
            <person name="Riley R."/>
            <person name="LaButti K."/>
            <person name="Andreopoulos B."/>
            <person name="Lipzen A."/>
            <person name="Chen C."/>
            <person name="Yanf M."/>
            <person name="Daum C."/>
            <person name="Ng V."/>
            <person name="Clum A."/>
            <person name="Steindorff A."/>
            <person name="Ohm R."/>
            <person name="Martin F."/>
            <person name="Silar P."/>
            <person name="Natvig D."/>
            <person name="Lalanne C."/>
            <person name="Gautier V."/>
            <person name="Ament-velasquez S.L."/>
            <person name="Kruys A."/>
            <person name="Hutchinson M.I."/>
            <person name="Powell A.J."/>
            <person name="Barry K."/>
            <person name="Miller A.N."/>
            <person name="Grigoriev I.V."/>
            <person name="Debuchy R."/>
            <person name="Gladieux P."/>
            <person name="Thoren M.H."/>
            <person name="Johannesson H."/>
        </authorList>
    </citation>
    <scope>NUCLEOTIDE SEQUENCE</scope>
    <source>
        <strain evidence="2">CBS 232.78</strain>
    </source>
</reference>